<feature type="domain" description="RRM" evidence="13">
    <location>
        <begin position="11"/>
        <end position="89"/>
    </location>
</feature>
<dbReference type="Proteomes" id="UP000717515">
    <property type="component" value="Unassembled WGS sequence"/>
</dbReference>
<dbReference type="SMART" id="SM00360">
    <property type="entry name" value="RRM"/>
    <property type="match status" value="2"/>
</dbReference>
<evidence type="ECO:0000256" key="2">
    <source>
        <dbReference type="ARBA" id="ARBA00004123"/>
    </source>
</evidence>
<dbReference type="InterPro" id="IPR012677">
    <property type="entry name" value="Nucleotide-bd_a/b_plait_sf"/>
</dbReference>
<dbReference type="SUPFAM" id="SSF54928">
    <property type="entry name" value="RNA-binding domain, RBD"/>
    <property type="match status" value="1"/>
</dbReference>
<feature type="region of interest" description="Disordered" evidence="12">
    <location>
        <begin position="195"/>
        <end position="325"/>
    </location>
</feature>
<dbReference type="PANTHER" id="PTHR11806:SF0">
    <property type="entry name" value="PROTEIN MTO1 HOMOLOG, MITOCHONDRIAL"/>
    <property type="match status" value="1"/>
</dbReference>
<dbReference type="FunFam" id="3.50.50.60:FF:000082">
    <property type="entry name" value="protein MTO1 homolog, mitochondrial isoform X1"/>
    <property type="match status" value="1"/>
</dbReference>
<dbReference type="AlphaFoldDB" id="A0A9P8A7Z0"/>
<dbReference type="InterPro" id="IPR004416">
    <property type="entry name" value="MnmG"/>
</dbReference>
<dbReference type="GO" id="GO:0005739">
    <property type="term" value="C:mitochondrion"/>
    <property type="evidence" value="ECO:0007669"/>
    <property type="project" value="GOC"/>
</dbReference>
<keyword evidence="7" id="KW-0274">FAD</keyword>
<accession>A0A9P8A7Z0</accession>
<dbReference type="PROSITE" id="PS01281">
    <property type="entry name" value="GIDA_2"/>
    <property type="match status" value="1"/>
</dbReference>
<dbReference type="FunFam" id="3.30.70.330:FF:000121">
    <property type="entry name" value="Splicing factor 3b subunit 4"/>
    <property type="match status" value="1"/>
</dbReference>
<dbReference type="PANTHER" id="PTHR11806">
    <property type="entry name" value="GLUCOSE INHIBITED DIVISION PROTEIN A"/>
    <property type="match status" value="1"/>
</dbReference>
<dbReference type="CDD" id="cd12335">
    <property type="entry name" value="RRM2_SF3B4"/>
    <property type="match status" value="1"/>
</dbReference>
<dbReference type="PROSITE" id="PS50102">
    <property type="entry name" value="RRM"/>
    <property type="match status" value="2"/>
</dbReference>
<comment type="similarity">
    <text evidence="3">Belongs to the MnmG family.</text>
</comment>
<evidence type="ECO:0000256" key="8">
    <source>
        <dbReference type="ARBA" id="ARBA00022884"/>
    </source>
</evidence>
<reference evidence="14" key="1">
    <citation type="submission" date="2021-07" db="EMBL/GenBank/DDBJ databases">
        <title>Draft genome of Mortierella alpina, strain LL118, isolated from an aspen leaf litter sample.</title>
        <authorList>
            <person name="Yang S."/>
            <person name="Vinatzer B.A."/>
        </authorList>
    </citation>
    <scope>NUCLEOTIDE SEQUENCE</scope>
    <source>
        <strain evidence="14">LL118</strain>
    </source>
</reference>
<dbReference type="GO" id="GO:0005686">
    <property type="term" value="C:U2 snRNP"/>
    <property type="evidence" value="ECO:0007669"/>
    <property type="project" value="UniProtKB-ARBA"/>
</dbReference>
<evidence type="ECO:0000259" key="13">
    <source>
        <dbReference type="PROSITE" id="PS50102"/>
    </source>
</evidence>
<feature type="compositionally biased region" description="Polar residues" evidence="12">
    <location>
        <begin position="273"/>
        <end position="283"/>
    </location>
</feature>
<dbReference type="InterPro" id="IPR034159">
    <property type="entry name" value="SF3B4_RRM2"/>
</dbReference>
<evidence type="ECO:0000256" key="5">
    <source>
        <dbReference type="ARBA" id="ARBA00022630"/>
    </source>
</evidence>
<dbReference type="Pfam" id="PF00076">
    <property type="entry name" value="RRM_1"/>
    <property type="match status" value="2"/>
</dbReference>
<dbReference type="InterPro" id="IPR035979">
    <property type="entry name" value="RBD_domain_sf"/>
</dbReference>
<dbReference type="InterPro" id="IPR036188">
    <property type="entry name" value="FAD/NAD-bd_sf"/>
</dbReference>
<dbReference type="SMART" id="SM01228">
    <property type="entry name" value="GIDA_assoc_3"/>
    <property type="match status" value="1"/>
</dbReference>
<dbReference type="InterPro" id="IPR026904">
    <property type="entry name" value="MnmG_C"/>
</dbReference>
<dbReference type="InterPro" id="IPR002218">
    <property type="entry name" value="MnmG-rel"/>
</dbReference>
<protein>
    <recommendedName>
        <fullName evidence="13">RRM domain-containing protein</fullName>
    </recommendedName>
</protein>
<organism evidence="14 15">
    <name type="scientific">Mortierella alpina</name>
    <name type="common">Oleaginous fungus</name>
    <name type="synonym">Mortierella renispora</name>
    <dbReference type="NCBI Taxonomy" id="64518"/>
    <lineage>
        <taxon>Eukaryota</taxon>
        <taxon>Fungi</taxon>
        <taxon>Fungi incertae sedis</taxon>
        <taxon>Mucoromycota</taxon>
        <taxon>Mortierellomycotina</taxon>
        <taxon>Mortierellomycetes</taxon>
        <taxon>Mortierellales</taxon>
        <taxon>Mortierellaceae</taxon>
        <taxon>Mortierella</taxon>
    </lineage>
</organism>
<evidence type="ECO:0000256" key="4">
    <source>
        <dbReference type="ARBA" id="ARBA00008363"/>
    </source>
</evidence>
<proteinExistence type="inferred from homology"/>
<dbReference type="InterPro" id="IPR047001">
    <property type="entry name" value="MnmG_C_subdom"/>
</dbReference>
<dbReference type="InterPro" id="IPR049312">
    <property type="entry name" value="GIDA_C_N"/>
</dbReference>
<comment type="caution">
    <text evidence="14">The sequence shown here is derived from an EMBL/GenBank/DDBJ whole genome shotgun (WGS) entry which is preliminary data.</text>
</comment>
<keyword evidence="6" id="KW-0677">Repeat</keyword>
<evidence type="ECO:0000256" key="6">
    <source>
        <dbReference type="ARBA" id="ARBA00022737"/>
    </source>
</evidence>
<keyword evidence="9" id="KW-0539">Nucleus</keyword>
<dbReference type="EMBL" id="JAIFTL010000077">
    <property type="protein sequence ID" value="KAG9324101.1"/>
    <property type="molecule type" value="Genomic_DNA"/>
</dbReference>
<comment type="similarity">
    <text evidence="4">Belongs to the SF3B4 family.</text>
</comment>
<dbReference type="NCBIfam" id="TIGR00136">
    <property type="entry name" value="mnmG_gidA"/>
    <property type="match status" value="1"/>
</dbReference>
<evidence type="ECO:0000256" key="11">
    <source>
        <dbReference type="PROSITE-ProRule" id="PRU00176"/>
    </source>
</evidence>
<feature type="compositionally biased region" description="Pro residues" evidence="12">
    <location>
        <begin position="234"/>
        <end position="266"/>
    </location>
</feature>
<comment type="cofactor">
    <cofactor evidence="1">
        <name>FAD</name>
        <dbReference type="ChEBI" id="CHEBI:57692"/>
    </cofactor>
</comment>
<dbReference type="InterPro" id="IPR044920">
    <property type="entry name" value="MnmG_C_subdom_sf"/>
</dbReference>
<dbReference type="GO" id="GO:0030488">
    <property type="term" value="P:tRNA methylation"/>
    <property type="evidence" value="ECO:0007669"/>
    <property type="project" value="TreeGrafter"/>
</dbReference>
<dbReference type="Pfam" id="PF01134">
    <property type="entry name" value="GIDA"/>
    <property type="match status" value="1"/>
</dbReference>
<dbReference type="CDD" id="cd12334">
    <property type="entry name" value="RRM1_SF3B4"/>
    <property type="match status" value="1"/>
</dbReference>
<dbReference type="PROSITE" id="PS01280">
    <property type="entry name" value="GIDA_1"/>
    <property type="match status" value="1"/>
</dbReference>
<evidence type="ECO:0000256" key="3">
    <source>
        <dbReference type="ARBA" id="ARBA00007653"/>
    </source>
</evidence>
<dbReference type="InterPro" id="IPR000504">
    <property type="entry name" value="RRM_dom"/>
</dbReference>
<dbReference type="Gene3D" id="3.50.50.60">
    <property type="entry name" value="FAD/NAD(P)-binding domain"/>
    <property type="match status" value="2"/>
</dbReference>
<dbReference type="GO" id="GO:0000398">
    <property type="term" value="P:mRNA splicing, via spliceosome"/>
    <property type="evidence" value="ECO:0007669"/>
    <property type="project" value="UniProtKB-ARBA"/>
</dbReference>
<name>A0A9P8A7Z0_MORAP</name>
<evidence type="ECO:0000256" key="10">
    <source>
        <dbReference type="ARBA" id="ARBA00054993"/>
    </source>
</evidence>
<dbReference type="FunFam" id="3.50.50.60:FF:000002">
    <property type="entry name" value="tRNA uridine 5-carboxymethylaminomethyl modification enzyme MnmG"/>
    <property type="match status" value="1"/>
</dbReference>
<comment type="subcellular location">
    <subcellularLocation>
        <location evidence="2">Nucleus</location>
    </subcellularLocation>
</comment>
<keyword evidence="8 11" id="KW-0694">RNA-binding</keyword>
<dbReference type="Pfam" id="PF13932">
    <property type="entry name" value="SAM_GIDA_C"/>
    <property type="match status" value="1"/>
</dbReference>
<dbReference type="GO" id="GO:0050660">
    <property type="term" value="F:flavin adenine dinucleotide binding"/>
    <property type="evidence" value="ECO:0007669"/>
    <property type="project" value="InterPro"/>
</dbReference>
<evidence type="ECO:0000256" key="9">
    <source>
        <dbReference type="ARBA" id="ARBA00023242"/>
    </source>
</evidence>
<evidence type="ECO:0000256" key="7">
    <source>
        <dbReference type="ARBA" id="ARBA00022827"/>
    </source>
</evidence>
<dbReference type="Gene3D" id="1.10.150.570">
    <property type="entry name" value="GidA associated domain, C-terminal subdomain"/>
    <property type="match status" value="1"/>
</dbReference>
<dbReference type="SUPFAM" id="SSF51905">
    <property type="entry name" value="FAD/NAD(P)-binding domain"/>
    <property type="match status" value="1"/>
</dbReference>
<feature type="compositionally biased region" description="Pro residues" evidence="12">
    <location>
        <begin position="293"/>
        <end position="325"/>
    </location>
</feature>
<dbReference type="FunFam" id="1.10.150.570:FF:000001">
    <property type="entry name" value="tRNA uridine 5-carboxymethylaminomethyl modification enzyme MnmG"/>
    <property type="match status" value="1"/>
</dbReference>
<dbReference type="FunFam" id="3.30.70.330:FF:000895">
    <property type="entry name" value="Hsh49p"/>
    <property type="match status" value="1"/>
</dbReference>
<dbReference type="GO" id="GO:0070899">
    <property type="term" value="P:mitochondrial tRNA wobble uridine modification"/>
    <property type="evidence" value="ECO:0007669"/>
    <property type="project" value="UniProtKB-ARBA"/>
</dbReference>
<keyword evidence="5" id="KW-0285">Flavoprotein</keyword>
<sequence>MAQPIERNQDATVYVGNLDDRCTDTLVWELMAQAGPIVNVHLPKDRVTQMHQNYGFCEYVSEDDADYACKILNQVKLFGKPLRINKATSDKKNLDVGASLFIGNLAPDADETLLRDTFSAFGTIMGHAKVARDLETGQSKGYGFVSFDNFESSDAAIDAMNGQILANKPITVGYAYKKDGKGERHGSAAERLIAAQGRKNQPSMPNRLFADIPGAGPGGFTPTGSNATGVAPISRPPPSFSQPHSQPPPGMPRPPAPYGQQPPPPRFGGYPNHMQQSSQQYHGSNAIPLGQPSRPPPFGAMGAPAPPPGPPGMYAPNPNQPPMMQGGPPPGYPPMPPQGFPGAPPMRPPGNYVPYGAPPGPPQHQGYPGYPQQTKLILPTGPGPQSWNLFATTTTTTLAKTMTLMLMTATRRVLVSHSTASFRNCPSSLAGKTPLRTVQHTVRAWGVYTRHAGQFRSVTLAASQALPPTPDSTYDVIVVGGGHAGSEACAAAARTGAKTLLLTQKLDTIGEMSCNPSFGGVGKGVLVREIDALDGLCGRISDLAGVQFRILNRSKGPAVHGPRAQIDRKLYKKHMQKALHEYPNLTIKAGSVSDIVLGAEILPPTPGANNVQGEIKGIKLSRHLPHFGWVGNVCCVESGEVIRAPKVVITTGTFLKGEIHIGLKAYPAGRIDEEASIGLSDSLAQAGFELSRLKTGTPPRLDGKTIDYSELVPQHGDMPPSPFSFLNKEVANGHNQLACYQTSTNPRTHEVIRNNLHKSIHIRETVKGPRYCPSIESKVMRFATKEAHTIWLEPEGYDTDVVYPNGISMTLPEEEQIQMLRTIKGLENVTVLRCGYGVEYDYVDPRELKRTLETHRIHGLYLAGQINGTTGYEEAAAQGVLAGINAGLAAQSKPPLILTRADAYIGVLVDDLITKGVEEPYRIFTSRSEYRLTLRADNADLRLTRKGHEAGCVTDFRWKVYQKMEEEMKRGMELMNELKLSPHKWAEFGLGKSDDGIKRSAMEMLGFPNVTMSQFYEIMPELRTLDPMVQAKIEIEGAYSVYLRRQGAEVTAFMRDETMELPADMDYSVIPNLSNENRSKLERQRPATLGAAKRIEGMTPTSILELLKYVQRTKRPSTTITGAPLRSGSRKDRLRQRLMAKEF</sequence>
<evidence type="ECO:0000313" key="14">
    <source>
        <dbReference type="EMBL" id="KAG9324101.1"/>
    </source>
</evidence>
<evidence type="ECO:0000256" key="1">
    <source>
        <dbReference type="ARBA" id="ARBA00001974"/>
    </source>
</evidence>
<gene>
    <name evidence="14" type="ORF">KVV02_008508</name>
</gene>
<dbReference type="InterPro" id="IPR034158">
    <property type="entry name" value="SF3B4_RRM1"/>
</dbReference>
<dbReference type="Gene3D" id="3.30.70.330">
    <property type="match status" value="2"/>
</dbReference>
<dbReference type="InterPro" id="IPR040131">
    <property type="entry name" value="MnmG_N"/>
</dbReference>
<dbReference type="Pfam" id="PF21680">
    <property type="entry name" value="GIDA_C_1st"/>
    <property type="match status" value="1"/>
</dbReference>
<dbReference type="HAMAP" id="MF_00129">
    <property type="entry name" value="MnmG_GidA"/>
    <property type="match status" value="1"/>
</dbReference>
<evidence type="ECO:0000313" key="15">
    <source>
        <dbReference type="Proteomes" id="UP000717515"/>
    </source>
</evidence>
<feature type="domain" description="RRM" evidence="13">
    <location>
        <begin position="98"/>
        <end position="177"/>
    </location>
</feature>
<dbReference type="GO" id="GO:0003723">
    <property type="term" value="F:RNA binding"/>
    <property type="evidence" value="ECO:0007669"/>
    <property type="project" value="UniProtKB-UniRule"/>
</dbReference>
<dbReference type="InterPro" id="IPR020595">
    <property type="entry name" value="MnmG-rel_CS"/>
</dbReference>
<comment type="function">
    <text evidence="10">Component of the MSS1-MTO1 complex that catalyzes the 5-carboxymethylaminomethyluridine (cmnm(5)U) modification at the 34th wobble position (U34) of mitochondrial tRNAs.</text>
</comment>
<evidence type="ECO:0000256" key="12">
    <source>
        <dbReference type="SAM" id="MobiDB-lite"/>
    </source>
</evidence>